<reference evidence="10" key="1">
    <citation type="submission" date="2023-05" db="EMBL/GenBank/DDBJ databases">
        <authorList>
            <person name="Zhang X."/>
        </authorList>
    </citation>
    <scope>NUCLEOTIDE SEQUENCE</scope>
    <source>
        <strain evidence="10">YF14B1</strain>
    </source>
</reference>
<dbReference type="EMBL" id="JASJOS010000019">
    <property type="protein sequence ID" value="MDJ1485236.1"/>
    <property type="molecule type" value="Genomic_DNA"/>
</dbReference>
<protein>
    <recommendedName>
        <fullName evidence="8">Acetolactate synthase small subunit</fullName>
        <shortName evidence="8">AHAS</shortName>
        <shortName evidence="8">ALS</shortName>
        <ecNumber evidence="8">2.2.1.6</ecNumber>
    </recommendedName>
    <alternativeName>
        <fullName evidence="8">Acetohydroxy-acid synthase small subunit</fullName>
    </alternativeName>
</protein>
<proteinExistence type="inferred from homology"/>
<evidence type="ECO:0000256" key="4">
    <source>
        <dbReference type="ARBA" id="ARBA00011744"/>
    </source>
</evidence>
<evidence type="ECO:0000256" key="8">
    <source>
        <dbReference type="RuleBase" id="RU368092"/>
    </source>
</evidence>
<sequence>MNTPQPDNERTFIISVLTENKSGLLNAITIIFTRRKINIESINVSESEVVGVSRYTIVVKLTREKAEKLVKQIRKLIEVLGAFLYEEEDTHYQELALYKVPLEPFLNDSQNTIENLIRQHFARILMVEREYIIIEKTGRKSETQQLFEELKAFGVSEFVRSARISISKSKRRTERFLEELEELSARTSKKVEYQD</sequence>
<dbReference type="PANTHER" id="PTHR30239">
    <property type="entry name" value="ACETOLACTATE SYNTHASE SMALL SUBUNIT"/>
    <property type="match status" value="1"/>
</dbReference>
<dbReference type="InterPro" id="IPR027271">
    <property type="entry name" value="Acetolactate_synth/TF_NikR_C"/>
</dbReference>
<evidence type="ECO:0000256" key="7">
    <source>
        <dbReference type="ARBA" id="ARBA00048670"/>
    </source>
</evidence>
<keyword evidence="8 10" id="KW-0808">Transferase</keyword>
<dbReference type="InterPro" id="IPR019455">
    <property type="entry name" value="Acetolactate_synth_ssu_C"/>
</dbReference>
<comment type="subunit">
    <text evidence="4 8">Dimer of large and small chains.</text>
</comment>
<dbReference type="InterPro" id="IPR039557">
    <property type="entry name" value="AHAS_ACT"/>
</dbReference>
<dbReference type="PANTHER" id="PTHR30239:SF0">
    <property type="entry name" value="ACETOLACTATE SYNTHASE SMALL SUBUNIT 1, CHLOROPLASTIC"/>
    <property type="match status" value="1"/>
</dbReference>
<dbReference type="Pfam" id="PF10369">
    <property type="entry name" value="ALS_ss_C"/>
    <property type="match status" value="1"/>
</dbReference>
<evidence type="ECO:0000256" key="5">
    <source>
        <dbReference type="ARBA" id="ARBA00022605"/>
    </source>
</evidence>
<evidence type="ECO:0000313" key="11">
    <source>
        <dbReference type="Proteomes" id="UP001241110"/>
    </source>
</evidence>
<dbReference type="Pfam" id="PF22629">
    <property type="entry name" value="ACT_AHAS_ss"/>
    <property type="match status" value="1"/>
</dbReference>
<dbReference type="Gene3D" id="3.30.70.260">
    <property type="match status" value="1"/>
</dbReference>
<organism evidence="10 11">
    <name type="scientific">Xanthocytophaga flava</name>
    <dbReference type="NCBI Taxonomy" id="3048013"/>
    <lineage>
        <taxon>Bacteria</taxon>
        <taxon>Pseudomonadati</taxon>
        <taxon>Bacteroidota</taxon>
        <taxon>Cytophagia</taxon>
        <taxon>Cytophagales</taxon>
        <taxon>Rhodocytophagaceae</taxon>
        <taxon>Xanthocytophaga</taxon>
    </lineage>
</organism>
<dbReference type="CDD" id="cd04878">
    <property type="entry name" value="ACT_AHAS"/>
    <property type="match status" value="1"/>
</dbReference>
<dbReference type="InterPro" id="IPR045865">
    <property type="entry name" value="ACT-like_dom_sf"/>
</dbReference>
<evidence type="ECO:0000256" key="1">
    <source>
        <dbReference type="ARBA" id="ARBA00004974"/>
    </source>
</evidence>
<comment type="caution">
    <text evidence="10">The sequence shown here is derived from an EMBL/GenBank/DDBJ whole genome shotgun (WGS) entry which is preliminary data.</text>
</comment>
<evidence type="ECO:0000259" key="9">
    <source>
        <dbReference type="PROSITE" id="PS51671"/>
    </source>
</evidence>
<name>A0AAE3UA75_9BACT</name>
<evidence type="ECO:0000256" key="3">
    <source>
        <dbReference type="ARBA" id="ARBA00006341"/>
    </source>
</evidence>
<keyword evidence="6 8" id="KW-0100">Branched-chain amino acid biosynthesis</keyword>
<dbReference type="SUPFAM" id="SSF55021">
    <property type="entry name" value="ACT-like"/>
    <property type="match status" value="2"/>
</dbReference>
<dbReference type="RefSeq" id="WP_313987514.1">
    <property type="nucleotide sequence ID" value="NZ_JASJOS010000019.1"/>
</dbReference>
<dbReference type="AlphaFoldDB" id="A0AAE3UA75"/>
<comment type="pathway">
    <text evidence="2 8">Amino-acid biosynthesis; L-valine biosynthesis; L-valine from pyruvate: step 1/4.</text>
</comment>
<dbReference type="Proteomes" id="UP001241110">
    <property type="component" value="Unassembled WGS sequence"/>
</dbReference>
<comment type="pathway">
    <text evidence="1 8">Amino-acid biosynthesis; L-isoleucine biosynthesis; L-isoleucine from 2-oxobutanoate: step 1/4.</text>
</comment>
<evidence type="ECO:0000313" key="10">
    <source>
        <dbReference type="EMBL" id="MDJ1485236.1"/>
    </source>
</evidence>
<dbReference type="EC" id="2.2.1.6" evidence="8"/>
<dbReference type="GO" id="GO:0009097">
    <property type="term" value="P:isoleucine biosynthetic process"/>
    <property type="evidence" value="ECO:0007669"/>
    <property type="project" value="UniProtKB-UniRule"/>
</dbReference>
<dbReference type="GO" id="GO:0003984">
    <property type="term" value="F:acetolactate synthase activity"/>
    <property type="evidence" value="ECO:0007669"/>
    <property type="project" value="UniProtKB-UniRule"/>
</dbReference>
<dbReference type="InterPro" id="IPR002912">
    <property type="entry name" value="ACT_dom"/>
</dbReference>
<keyword evidence="5 8" id="KW-0028">Amino-acid biosynthesis</keyword>
<dbReference type="GO" id="GO:0005829">
    <property type="term" value="C:cytosol"/>
    <property type="evidence" value="ECO:0007669"/>
    <property type="project" value="TreeGrafter"/>
</dbReference>
<dbReference type="InterPro" id="IPR054480">
    <property type="entry name" value="AHAS_small-like_ACT"/>
</dbReference>
<dbReference type="GO" id="GO:1990610">
    <property type="term" value="F:acetolactate synthase regulator activity"/>
    <property type="evidence" value="ECO:0007669"/>
    <property type="project" value="UniProtKB-UniRule"/>
</dbReference>
<evidence type="ECO:0000256" key="2">
    <source>
        <dbReference type="ARBA" id="ARBA00005025"/>
    </source>
</evidence>
<dbReference type="NCBIfam" id="TIGR00119">
    <property type="entry name" value="acolac_sm"/>
    <property type="match status" value="1"/>
</dbReference>
<accession>A0AAE3UA75</accession>
<feature type="domain" description="ACT" evidence="9">
    <location>
        <begin position="13"/>
        <end position="87"/>
    </location>
</feature>
<comment type="catalytic activity">
    <reaction evidence="7 8">
        <text>2 pyruvate + H(+) = (2S)-2-acetolactate + CO2</text>
        <dbReference type="Rhea" id="RHEA:25249"/>
        <dbReference type="ChEBI" id="CHEBI:15361"/>
        <dbReference type="ChEBI" id="CHEBI:15378"/>
        <dbReference type="ChEBI" id="CHEBI:16526"/>
        <dbReference type="ChEBI" id="CHEBI:58476"/>
        <dbReference type="EC" id="2.2.1.6"/>
    </reaction>
</comment>
<dbReference type="InterPro" id="IPR004789">
    <property type="entry name" value="Acetalactate_synth_ssu"/>
</dbReference>
<dbReference type="GO" id="GO:0009099">
    <property type="term" value="P:L-valine biosynthetic process"/>
    <property type="evidence" value="ECO:0007669"/>
    <property type="project" value="UniProtKB-UniRule"/>
</dbReference>
<gene>
    <name evidence="10" type="primary">ilvN</name>
    <name evidence="10" type="ORF">QNI16_32355</name>
</gene>
<comment type="function">
    <text evidence="8">Catalyzes the conversion of 2 pyruvate molecules into acetolactate in the first common step of the biosynthetic pathway of the branched-amino acids such as leucine, isoleucine, and valine.</text>
</comment>
<evidence type="ECO:0000256" key="6">
    <source>
        <dbReference type="ARBA" id="ARBA00023304"/>
    </source>
</evidence>
<comment type="similarity">
    <text evidence="3 8">Belongs to the acetolactate synthase small subunit family.</text>
</comment>
<dbReference type="PROSITE" id="PS51671">
    <property type="entry name" value="ACT"/>
    <property type="match status" value="1"/>
</dbReference>
<dbReference type="Gene3D" id="3.30.70.1150">
    <property type="entry name" value="ACT-like. Chain A, domain 2"/>
    <property type="match status" value="1"/>
</dbReference>